<dbReference type="PROSITE" id="PS51786">
    <property type="entry name" value="LON_PROTEOLYTIC"/>
    <property type="match status" value="1"/>
</dbReference>
<evidence type="ECO:0000256" key="1">
    <source>
        <dbReference type="PROSITE-ProRule" id="PRU01122"/>
    </source>
</evidence>
<keyword evidence="1" id="KW-0720">Serine protease</keyword>
<protein>
    <recommendedName>
        <fullName evidence="1">endopeptidase La</fullName>
        <ecNumber evidence="1">3.4.21.53</ecNumber>
    </recommendedName>
</protein>
<dbReference type="GO" id="GO:0004252">
    <property type="term" value="F:serine-type endopeptidase activity"/>
    <property type="evidence" value="ECO:0007669"/>
    <property type="project" value="UniProtKB-UniRule"/>
</dbReference>
<evidence type="ECO:0000313" key="2">
    <source>
        <dbReference type="EMBL" id="QNQ89804.1"/>
    </source>
</evidence>
<dbReference type="SUPFAM" id="SSF54211">
    <property type="entry name" value="Ribosomal protein S5 domain 2-like"/>
    <property type="match status" value="1"/>
</dbReference>
<dbReference type="GO" id="GO:0005524">
    <property type="term" value="F:ATP binding"/>
    <property type="evidence" value="ECO:0007669"/>
    <property type="project" value="InterPro"/>
</dbReference>
<dbReference type="AlphaFoldDB" id="A0A7H0SMM9"/>
<comment type="catalytic activity">
    <reaction evidence="1">
        <text>Hydrolysis of proteins in presence of ATP.</text>
        <dbReference type="EC" id="3.4.21.53"/>
    </reaction>
</comment>
<dbReference type="SUPFAM" id="SSF50156">
    <property type="entry name" value="PDZ domain-like"/>
    <property type="match status" value="1"/>
</dbReference>
<dbReference type="PANTHER" id="PTHR10046">
    <property type="entry name" value="ATP DEPENDENT LON PROTEASE FAMILY MEMBER"/>
    <property type="match status" value="1"/>
</dbReference>
<keyword evidence="3" id="KW-1185">Reference proteome</keyword>
<dbReference type="InterPro" id="IPR020568">
    <property type="entry name" value="Ribosomal_Su5_D2-typ_SF"/>
</dbReference>
<keyword evidence="1" id="KW-0378">Hydrolase</keyword>
<sequence length="352" mass="36885">MSRRLRTIICGAIPVVVLGALVGMDHIPGTNISLTVPYAAEGPGPSFNTLGEIEGKEVVEIDGENTDPTSGNLNMTTVSVRTGMTVPQVVSRWAQGDSIVPLDTIFQPGESQEDVQERNKAAFANSETAATLAAMNYLHRKVEVQVVEVKPDSAAEGQLVSGDRIISINGTPVATPAEAQEQVSHYQPGEKITLDIKHQDQSRATLTLNLGENPDSPGKPLLGITMVSVPADGVRIHYNLNEVGGPSAGMMFSLAVVDKLSPGLLNGGKFVAGTGTISADGSVGPIGGITHKMKAAEDLGAELFLAPKDNCAEAMSQDHGTMVVAEVTSLSDAIQQMKAYSEGGDVRTCQSR</sequence>
<dbReference type="GO" id="GO:0006508">
    <property type="term" value="P:proteolysis"/>
    <property type="evidence" value="ECO:0007669"/>
    <property type="project" value="UniProtKB-KW"/>
</dbReference>
<dbReference type="InterPro" id="IPR001478">
    <property type="entry name" value="PDZ"/>
</dbReference>
<evidence type="ECO:0000313" key="3">
    <source>
        <dbReference type="Proteomes" id="UP000516320"/>
    </source>
</evidence>
<keyword evidence="1" id="KW-0645">Protease</keyword>
<accession>A0A7H0SMM9</accession>
<organism evidence="2 3">
    <name type="scientific">Corynebacterium poyangense</name>
    <dbReference type="NCBI Taxonomy" id="2684405"/>
    <lineage>
        <taxon>Bacteria</taxon>
        <taxon>Bacillati</taxon>
        <taxon>Actinomycetota</taxon>
        <taxon>Actinomycetes</taxon>
        <taxon>Mycobacteriales</taxon>
        <taxon>Corynebacteriaceae</taxon>
        <taxon>Corynebacterium</taxon>
    </lineage>
</organism>
<dbReference type="GO" id="GO:0004176">
    <property type="term" value="F:ATP-dependent peptidase activity"/>
    <property type="evidence" value="ECO:0007669"/>
    <property type="project" value="UniProtKB-UniRule"/>
</dbReference>
<dbReference type="KEGG" id="cpoy:GP475_03405"/>
<dbReference type="Pfam" id="PF05362">
    <property type="entry name" value="Lon_C"/>
    <property type="match status" value="1"/>
</dbReference>
<name>A0A7H0SMM9_9CORY</name>
<dbReference type="Pfam" id="PF13180">
    <property type="entry name" value="PDZ_2"/>
    <property type="match status" value="1"/>
</dbReference>
<dbReference type="Proteomes" id="UP000516320">
    <property type="component" value="Chromosome"/>
</dbReference>
<comment type="similarity">
    <text evidence="1">Belongs to the peptidase S16 family.</text>
</comment>
<dbReference type="Gene3D" id="3.30.230.10">
    <property type="match status" value="1"/>
</dbReference>
<dbReference type="PROSITE" id="PS50106">
    <property type="entry name" value="PDZ"/>
    <property type="match status" value="1"/>
</dbReference>
<feature type="active site" evidence="1">
    <location>
        <position position="292"/>
    </location>
</feature>
<dbReference type="InterPro" id="IPR014721">
    <property type="entry name" value="Ribsml_uS5_D2-typ_fold_subgr"/>
</dbReference>
<dbReference type="EC" id="3.4.21.53" evidence="1"/>
<reference evidence="2 3" key="1">
    <citation type="submission" date="2019-12" db="EMBL/GenBank/DDBJ databases">
        <title>Corynebacterium sp. nov., isolated from feces of the Anser Albifrons in China.</title>
        <authorList>
            <person name="Liu Q."/>
        </authorList>
    </citation>
    <scope>NUCLEOTIDE SEQUENCE [LARGE SCALE GENOMIC DNA]</scope>
    <source>
        <strain evidence="2 3">4H37-19</strain>
    </source>
</reference>
<dbReference type="InterPro" id="IPR008269">
    <property type="entry name" value="Lon_proteolytic"/>
</dbReference>
<dbReference type="InterPro" id="IPR027065">
    <property type="entry name" value="Lon_Prtase"/>
</dbReference>
<dbReference type="InterPro" id="IPR036034">
    <property type="entry name" value="PDZ_sf"/>
</dbReference>
<proteinExistence type="inferred from homology"/>
<dbReference type="Gene3D" id="2.30.42.10">
    <property type="match status" value="1"/>
</dbReference>
<dbReference type="SMART" id="SM00228">
    <property type="entry name" value="PDZ"/>
    <property type="match status" value="1"/>
</dbReference>
<gene>
    <name evidence="2" type="ORF">GP475_03405</name>
</gene>
<dbReference type="GO" id="GO:0030163">
    <property type="term" value="P:protein catabolic process"/>
    <property type="evidence" value="ECO:0007669"/>
    <property type="project" value="InterPro"/>
</dbReference>
<feature type="active site" evidence="1">
    <location>
        <position position="247"/>
    </location>
</feature>
<dbReference type="RefSeq" id="WP_187975257.1">
    <property type="nucleotide sequence ID" value="NZ_CP046884.1"/>
</dbReference>
<dbReference type="EMBL" id="CP046884">
    <property type="protein sequence ID" value="QNQ89804.1"/>
    <property type="molecule type" value="Genomic_DNA"/>
</dbReference>